<organism evidence="2">
    <name type="scientific">marine sediment metagenome</name>
    <dbReference type="NCBI Taxonomy" id="412755"/>
    <lineage>
        <taxon>unclassified sequences</taxon>
        <taxon>metagenomes</taxon>
        <taxon>ecological metagenomes</taxon>
    </lineage>
</organism>
<protein>
    <submittedName>
        <fullName evidence="2">Uncharacterized protein</fullName>
    </submittedName>
</protein>
<evidence type="ECO:0000313" key="2">
    <source>
        <dbReference type="EMBL" id="KKM19703.1"/>
    </source>
</evidence>
<comment type="caution">
    <text evidence="2">The sequence shown here is derived from an EMBL/GenBank/DDBJ whole genome shotgun (WGS) entry which is preliminary data.</text>
</comment>
<keyword evidence="1" id="KW-0472">Membrane</keyword>
<evidence type="ECO:0000256" key="1">
    <source>
        <dbReference type="SAM" id="Phobius"/>
    </source>
</evidence>
<accession>A0A0F9KC59</accession>
<gene>
    <name evidence="2" type="ORF">LCGC14_1652880</name>
</gene>
<feature type="transmembrane region" description="Helical" evidence="1">
    <location>
        <begin position="20"/>
        <end position="42"/>
    </location>
</feature>
<keyword evidence="1" id="KW-0812">Transmembrane</keyword>
<proteinExistence type="predicted"/>
<reference evidence="2" key="1">
    <citation type="journal article" date="2015" name="Nature">
        <title>Complex archaea that bridge the gap between prokaryotes and eukaryotes.</title>
        <authorList>
            <person name="Spang A."/>
            <person name="Saw J.H."/>
            <person name="Jorgensen S.L."/>
            <person name="Zaremba-Niedzwiedzka K."/>
            <person name="Martijn J."/>
            <person name="Lind A.E."/>
            <person name="van Eijk R."/>
            <person name="Schleper C."/>
            <person name="Guy L."/>
            <person name="Ettema T.J."/>
        </authorList>
    </citation>
    <scope>NUCLEOTIDE SEQUENCE</scope>
</reference>
<keyword evidence="1" id="KW-1133">Transmembrane helix</keyword>
<sequence>MGKSKGGKRSRLLKRLDSELRPHVNLVATAVGAVLSGLDLYLRILVEE</sequence>
<name>A0A0F9KC59_9ZZZZ</name>
<feature type="non-terminal residue" evidence="2">
    <location>
        <position position="48"/>
    </location>
</feature>
<dbReference type="AlphaFoldDB" id="A0A0F9KC59"/>
<dbReference type="EMBL" id="LAZR01013926">
    <property type="protein sequence ID" value="KKM19703.1"/>
    <property type="molecule type" value="Genomic_DNA"/>
</dbReference>